<dbReference type="CDD" id="cd03469">
    <property type="entry name" value="Rieske_RO_Alpha_N"/>
    <property type="match status" value="1"/>
</dbReference>
<dbReference type="OrthoDB" id="7456916at2"/>
<evidence type="ECO:0000256" key="6">
    <source>
        <dbReference type="ARBA" id="ARBA00023014"/>
    </source>
</evidence>
<dbReference type="PROSITE" id="PS00570">
    <property type="entry name" value="RING_HYDROXYL_ALPHA"/>
    <property type="match status" value="1"/>
</dbReference>
<dbReference type="Pfam" id="PF00848">
    <property type="entry name" value="Ring_hydroxyl_A"/>
    <property type="match status" value="1"/>
</dbReference>
<dbReference type="GO" id="GO:0016491">
    <property type="term" value="F:oxidoreductase activity"/>
    <property type="evidence" value="ECO:0007669"/>
    <property type="project" value="UniProtKB-KW"/>
</dbReference>
<dbReference type="SUPFAM" id="SSF50022">
    <property type="entry name" value="ISP domain"/>
    <property type="match status" value="1"/>
</dbReference>
<dbReference type="InterPro" id="IPR015881">
    <property type="entry name" value="ARHD_Rieske_2Fe_2S"/>
</dbReference>
<keyword evidence="4" id="KW-0560">Oxidoreductase</keyword>
<evidence type="ECO:0000256" key="1">
    <source>
        <dbReference type="ARBA" id="ARBA00001962"/>
    </source>
</evidence>
<protein>
    <submittedName>
        <fullName evidence="9">Rieske (2Fe-2S) domain-containing protein</fullName>
    </submittedName>
</protein>
<dbReference type="InterPro" id="IPR015879">
    <property type="entry name" value="Ring_hydroxy_dOase_asu_C_dom"/>
</dbReference>
<keyword evidence="10" id="KW-1185">Reference proteome</keyword>
<dbReference type="RefSeq" id="WP_051612375.1">
    <property type="nucleotide sequence ID" value="NZ_ARYM01000006.1"/>
</dbReference>
<evidence type="ECO:0000313" key="9">
    <source>
        <dbReference type="EMBL" id="KCZ99195.1"/>
    </source>
</evidence>
<organism evidence="9 10">
    <name type="scientific">Hyphomonas polymorpha PS728</name>
    <dbReference type="NCBI Taxonomy" id="1280954"/>
    <lineage>
        <taxon>Bacteria</taxon>
        <taxon>Pseudomonadati</taxon>
        <taxon>Pseudomonadota</taxon>
        <taxon>Alphaproteobacteria</taxon>
        <taxon>Hyphomonadales</taxon>
        <taxon>Hyphomonadaceae</taxon>
        <taxon>Hyphomonas</taxon>
    </lineage>
</organism>
<feature type="domain" description="Rieske" evidence="8">
    <location>
        <begin position="49"/>
        <end position="156"/>
    </location>
</feature>
<evidence type="ECO:0000256" key="7">
    <source>
        <dbReference type="ARBA" id="ARBA00023027"/>
    </source>
</evidence>
<dbReference type="PATRIC" id="fig|1280954.3.peg.1316"/>
<accession>A0A062VFL5</accession>
<evidence type="ECO:0000256" key="4">
    <source>
        <dbReference type="ARBA" id="ARBA00023002"/>
    </source>
</evidence>
<evidence type="ECO:0000313" key="10">
    <source>
        <dbReference type="Proteomes" id="UP000027100"/>
    </source>
</evidence>
<dbReference type="Pfam" id="PF00355">
    <property type="entry name" value="Rieske"/>
    <property type="match status" value="1"/>
</dbReference>
<evidence type="ECO:0000256" key="2">
    <source>
        <dbReference type="ARBA" id="ARBA00022714"/>
    </source>
</evidence>
<keyword evidence="7" id="KW-0520">NAD</keyword>
<reference evidence="9 10" key="1">
    <citation type="journal article" date="2014" name="Antonie Van Leeuwenhoek">
        <title>Hyphomonas beringensis sp. nov. and Hyphomonas chukchiensis sp. nov., isolated from surface seawater of the Bering Sea and Chukchi Sea.</title>
        <authorList>
            <person name="Li C."/>
            <person name="Lai Q."/>
            <person name="Li G."/>
            <person name="Dong C."/>
            <person name="Wang J."/>
            <person name="Liao Y."/>
            <person name="Shao Z."/>
        </authorList>
    </citation>
    <scope>NUCLEOTIDE SEQUENCE [LARGE SCALE GENOMIC DNA]</scope>
    <source>
        <strain evidence="9 10">PS728</strain>
    </source>
</reference>
<proteinExistence type="predicted"/>
<dbReference type="PRINTS" id="PR00090">
    <property type="entry name" value="RNGDIOXGNASE"/>
</dbReference>
<dbReference type="InterPro" id="IPR036922">
    <property type="entry name" value="Rieske_2Fe-2S_sf"/>
</dbReference>
<dbReference type="AlphaFoldDB" id="A0A062VFL5"/>
<dbReference type="PANTHER" id="PTHR43756:SF5">
    <property type="entry name" value="CHOLINE MONOOXYGENASE, CHLOROPLASTIC"/>
    <property type="match status" value="1"/>
</dbReference>
<gene>
    <name evidence="9" type="ORF">HPO_06488</name>
</gene>
<keyword evidence="6" id="KW-0411">Iron-sulfur</keyword>
<comment type="cofactor">
    <cofactor evidence="1">
        <name>Fe cation</name>
        <dbReference type="ChEBI" id="CHEBI:24875"/>
    </cofactor>
</comment>
<evidence type="ECO:0000256" key="5">
    <source>
        <dbReference type="ARBA" id="ARBA00023004"/>
    </source>
</evidence>
<keyword evidence="5" id="KW-0408">Iron</keyword>
<evidence type="ECO:0000259" key="8">
    <source>
        <dbReference type="PROSITE" id="PS51296"/>
    </source>
</evidence>
<dbReference type="Gene3D" id="3.90.380.10">
    <property type="entry name" value="Naphthalene 1,2-dioxygenase Alpha Subunit, Chain A, domain 1"/>
    <property type="match status" value="2"/>
</dbReference>
<dbReference type="Proteomes" id="UP000027100">
    <property type="component" value="Unassembled WGS sequence"/>
</dbReference>
<dbReference type="PROSITE" id="PS51296">
    <property type="entry name" value="RIESKE"/>
    <property type="match status" value="1"/>
</dbReference>
<dbReference type="Gene3D" id="2.102.10.10">
    <property type="entry name" value="Rieske [2Fe-2S] iron-sulphur domain"/>
    <property type="match status" value="1"/>
</dbReference>
<dbReference type="SUPFAM" id="SSF55961">
    <property type="entry name" value="Bet v1-like"/>
    <property type="match status" value="1"/>
</dbReference>
<keyword evidence="3" id="KW-0479">Metal-binding</keyword>
<dbReference type="eggNOG" id="COG4638">
    <property type="taxonomic scope" value="Bacteria"/>
</dbReference>
<name>A0A062VFL5_9PROT</name>
<dbReference type="InterPro" id="IPR001663">
    <property type="entry name" value="Rng_hydr_dOase-A"/>
</dbReference>
<comment type="caution">
    <text evidence="9">The sequence shown here is derived from an EMBL/GenBank/DDBJ whole genome shotgun (WGS) entry which is preliminary data.</text>
</comment>
<dbReference type="GO" id="GO:0051537">
    <property type="term" value="F:2 iron, 2 sulfur cluster binding"/>
    <property type="evidence" value="ECO:0007669"/>
    <property type="project" value="UniProtKB-KW"/>
</dbReference>
<evidence type="ECO:0000256" key="3">
    <source>
        <dbReference type="ARBA" id="ARBA00022723"/>
    </source>
</evidence>
<dbReference type="STRING" id="1280954.HPO_06488"/>
<dbReference type="PANTHER" id="PTHR43756">
    <property type="entry name" value="CHOLINE MONOOXYGENASE, CHLOROPLASTIC"/>
    <property type="match status" value="1"/>
</dbReference>
<keyword evidence="2" id="KW-0001">2Fe-2S</keyword>
<dbReference type="EMBL" id="ARYM01000006">
    <property type="protein sequence ID" value="KCZ99195.1"/>
    <property type="molecule type" value="Genomic_DNA"/>
</dbReference>
<sequence>MVETLPGFAGEMIARVRAPLAQAWTLPVAAYTSGEVYAREEARIFRRSWWPLARLDQVGSPGDYLSLDLAGQPVMVVHGHDRKVRVLSRVCRHRAALVAEGAGNRKLFTCPYHSWSYDTGGALVRAPLMEGAEGFDRAACNLTEIRSEIWEGFILANLDAEAPPFAPQVDTYTRYFENFRLSDLIVARTLEFEHGWNWKVLVENFMEAYHHIGVHPETFEPAFHARDSRVPESDGPWSILHMPSAHPDEPSILPPPPGLEDWQAKDLFASVAFPHFLLGIQGASVLWYQLFPKGPDRLSLKIHICLPFWLQEAEGFEEIVEGTAQFATAIHMEDIAANDSVWAGLSAPLTGQGRLSPLEKSIWQMNQWWLDQMTGV</sequence>
<dbReference type="InterPro" id="IPR017941">
    <property type="entry name" value="Rieske_2Fe-2S"/>
</dbReference>
<dbReference type="GO" id="GO:0005506">
    <property type="term" value="F:iron ion binding"/>
    <property type="evidence" value="ECO:0007669"/>
    <property type="project" value="InterPro"/>
</dbReference>